<dbReference type="CDD" id="cd00110">
    <property type="entry name" value="LamG"/>
    <property type="match status" value="4"/>
</dbReference>
<evidence type="ECO:0000256" key="13">
    <source>
        <dbReference type="SAM" id="SignalP"/>
    </source>
</evidence>
<dbReference type="Gene3D" id="2.60.120.1000">
    <property type="match status" value="1"/>
</dbReference>
<feature type="domain" description="F5/8 type C" evidence="14">
    <location>
        <begin position="45"/>
        <end position="94"/>
    </location>
</feature>
<keyword evidence="9 12" id="KW-0472">Membrane</keyword>
<dbReference type="EnsemblMetazoa" id="GBRI006779-RA">
    <property type="protein sequence ID" value="GBRI006779-PA"/>
    <property type="gene ID" value="GBRI006779"/>
</dbReference>
<dbReference type="PROSITE" id="PS50026">
    <property type="entry name" value="EGF_3"/>
    <property type="match status" value="2"/>
</dbReference>
<dbReference type="InterPro" id="IPR050372">
    <property type="entry name" value="Neurexin-related_CASP"/>
</dbReference>
<dbReference type="SUPFAM" id="SSF49785">
    <property type="entry name" value="Galactose-binding domain-like"/>
    <property type="match status" value="2"/>
</dbReference>
<sequence length="1326" mass="150457">MYVEKRTMRKLVLTNFILSCVALLLPFIGPTNAGSYNDYFADYECSTPLLDNAVLTATSALNDRGPEKAKLNAGTSWSAKNSDFDQRLIIDLGNVKNVTHIALQGRSHTDEFVTEYSISYGITDLEFADYKEPGNSAWTPVENTYNHFLTIDLGDKRTTRKIATMGRRFTNEFVTEYIVQYSDDGEYWRSYVNPSSEPQMFKGNSDGNSIHYNVFEVPIIAQWVRINPTRWHDRISMRIELYGCDYEAENLFFNGAGLVRYNLIQEPIISTRESIRFRFKTAYANGIMLYSRGTQGDYFALQLMDNKMVLNLDLGSGIMTSLSVGSLLDDNVWHDVVISRNRRDIIFSVDRVIVRGRIKGEFSRLNLNRELYVGGVPNTQEGIYVTQNFTGCMENIFFNSTNFIRDMKENYERGDTYRYKKVNTVYACPSPPIYPVTFTTRNSFVRLKGYEAQKSLNVSFYFRTYEDSGMMLQHDFRTGGYIKVFLEYGKVKLDLKLPDKPRIILDNYNEQFNDGKWHSFVLTIQRNRLIVDIDQRPMITAKNIEISTGRLYYLAGGIEKNNGFVGCMRLILVDGNYKLPKDWVEGEEVCCGDEVVVDACQMIDRCNPNPCQHNGNCHQNSMEFFCDCSNTANNPLSCQAYKNVQHVQQRVNINIDVDGSGPLAPFPVVCEFYSDGRVITTLGHSQEHTTTVDGFQEPGSFKQNILYDADSEQIEALLNRSHTCWQRLTYACPEIGNFRPFSWWMSRQNQPMDYWPGALPGSRKCECGILGKCQDPTKWCNCDSNSMEWTEDGGDIREKEYLPVRALKFGDTGTPLDEKQGRYTLGPLRCEGDDLFSNVVTFRIADATINLPPFDMGHSGDIYLEFKTTLENAVIFHATGPTDYIKLSIIGGNKVQFQYQAGSGPLGVNVGTSYRLNDNVWHTVSVERNRKEARLVVDGSIKAEVREPPGPVRALHLTSDLVLGATTEYRDGYVGCIRALLLNGKMIDLKQYTEHGLYGITAGCIGRCESNPCLNNGTCTERYDGYSCDCRWSAFKGPICADEIGVNLRSSSFIRYDFEGSFRSTIAENIRVGFTTTMPRGFLLGLFSNLTGEYLTLAISNAGNFRCIFDFGFERQEIIFPKKNFGLGQYHDVRFMRKNGGSTVILQVDNYEPVEYHFDIKASADAQFNNVQYLYIGKNESMTDGFVGCVSRIQFDDIYPLKLLFQENPPSNVKSLGNPVTEDFCGVEPVTHPPIETETRPPPLIDEEKLRKAYNEVDSVLLGCLLTVLLLLLCLMVFLIGRYLHRHKGDYLTHEDQGADGAEDPDEAVIHSATGHQVTKRKEWFI</sequence>
<dbReference type="InterPro" id="IPR003585">
    <property type="entry name" value="Neurexin-like"/>
</dbReference>
<dbReference type="Gene3D" id="2.60.120.260">
    <property type="entry name" value="Galactose-binding domain-like"/>
    <property type="match status" value="2"/>
</dbReference>
<organism evidence="17 18">
    <name type="scientific">Glossina brevipalpis</name>
    <dbReference type="NCBI Taxonomy" id="37001"/>
    <lineage>
        <taxon>Eukaryota</taxon>
        <taxon>Metazoa</taxon>
        <taxon>Ecdysozoa</taxon>
        <taxon>Arthropoda</taxon>
        <taxon>Hexapoda</taxon>
        <taxon>Insecta</taxon>
        <taxon>Pterygota</taxon>
        <taxon>Neoptera</taxon>
        <taxon>Endopterygota</taxon>
        <taxon>Diptera</taxon>
        <taxon>Brachycera</taxon>
        <taxon>Muscomorpha</taxon>
        <taxon>Hippoboscoidea</taxon>
        <taxon>Glossinidae</taxon>
        <taxon>Glossina</taxon>
    </lineage>
</organism>
<reference evidence="18" key="1">
    <citation type="submission" date="2014-03" db="EMBL/GenBank/DDBJ databases">
        <authorList>
            <person name="Aksoy S."/>
            <person name="Warren W."/>
            <person name="Wilson R.K."/>
        </authorList>
    </citation>
    <scope>NUCLEOTIDE SEQUENCE [LARGE SCALE GENOMIC DNA]</scope>
    <source>
        <strain evidence="18">IAEA</strain>
    </source>
</reference>
<dbReference type="SUPFAM" id="SSF49899">
    <property type="entry name" value="Concanavalin A-like lectins/glucanases"/>
    <property type="match status" value="4"/>
</dbReference>
<dbReference type="PANTHER" id="PTHR15036:SF91">
    <property type="entry name" value="NEUREXIN-4"/>
    <property type="match status" value="1"/>
</dbReference>
<dbReference type="PANTHER" id="PTHR15036">
    <property type="entry name" value="PIKACHURIN-LIKE PROTEIN"/>
    <property type="match status" value="1"/>
</dbReference>
<evidence type="ECO:0000259" key="16">
    <source>
        <dbReference type="PROSITE" id="PS50026"/>
    </source>
</evidence>
<dbReference type="SMART" id="SM00231">
    <property type="entry name" value="FA58C"/>
    <property type="match status" value="1"/>
</dbReference>
<evidence type="ECO:0000256" key="9">
    <source>
        <dbReference type="ARBA" id="ARBA00023136"/>
    </source>
</evidence>
<keyword evidence="4 11" id="KW-0245">EGF-like domain</keyword>
<evidence type="ECO:0000256" key="1">
    <source>
        <dbReference type="ARBA" id="ARBA00004282"/>
    </source>
</evidence>
<evidence type="ECO:0000256" key="3">
    <source>
        <dbReference type="ARBA" id="ARBA00010241"/>
    </source>
</evidence>
<dbReference type="GO" id="GO:0070161">
    <property type="term" value="C:anchoring junction"/>
    <property type="evidence" value="ECO:0007669"/>
    <property type="project" value="UniProtKB-SubCell"/>
</dbReference>
<feature type="domain" description="Laminin G" evidence="15">
    <location>
        <begin position="434"/>
        <end position="600"/>
    </location>
</feature>
<dbReference type="CDD" id="cd00057">
    <property type="entry name" value="FA58C"/>
    <property type="match status" value="1"/>
</dbReference>
<evidence type="ECO:0000256" key="2">
    <source>
        <dbReference type="ARBA" id="ARBA00004479"/>
    </source>
</evidence>
<dbReference type="Pfam" id="PF02210">
    <property type="entry name" value="Laminin_G_2"/>
    <property type="match status" value="4"/>
</dbReference>
<dbReference type="Gene3D" id="2.10.25.10">
    <property type="entry name" value="Laminin"/>
    <property type="match status" value="1"/>
</dbReference>
<keyword evidence="8 12" id="KW-1133">Transmembrane helix</keyword>
<dbReference type="Proteomes" id="UP000091820">
    <property type="component" value="Unassembled WGS sequence"/>
</dbReference>
<feature type="domain" description="EGF-like" evidence="16">
    <location>
        <begin position="602"/>
        <end position="639"/>
    </location>
</feature>
<evidence type="ECO:0000256" key="8">
    <source>
        <dbReference type="ARBA" id="ARBA00022989"/>
    </source>
</evidence>
<dbReference type="GO" id="GO:0016020">
    <property type="term" value="C:membrane"/>
    <property type="evidence" value="ECO:0007669"/>
    <property type="project" value="UniProtKB-SubCell"/>
</dbReference>
<name>A0A1A9W560_9MUSC</name>
<evidence type="ECO:0000256" key="11">
    <source>
        <dbReference type="PROSITE-ProRule" id="PRU00076"/>
    </source>
</evidence>
<comment type="subcellular location">
    <subcellularLocation>
        <location evidence="1">Cell junction</location>
    </subcellularLocation>
    <subcellularLocation>
        <location evidence="2">Membrane</location>
        <topology evidence="2">Single-pass type I membrane protein</topology>
    </subcellularLocation>
</comment>
<dbReference type="InterPro" id="IPR000421">
    <property type="entry name" value="FA58C"/>
</dbReference>
<dbReference type="SMART" id="SM00294">
    <property type="entry name" value="4.1m"/>
    <property type="match status" value="1"/>
</dbReference>
<dbReference type="STRING" id="37001.A0A1A9W560"/>
<dbReference type="PROSITE" id="PS50025">
    <property type="entry name" value="LAM_G_DOMAIN"/>
    <property type="match status" value="4"/>
</dbReference>
<evidence type="ECO:0000313" key="18">
    <source>
        <dbReference type="Proteomes" id="UP000091820"/>
    </source>
</evidence>
<evidence type="ECO:0000256" key="5">
    <source>
        <dbReference type="ARBA" id="ARBA00022692"/>
    </source>
</evidence>
<feature type="domain" description="EGF-like" evidence="16">
    <location>
        <begin position="1005"/>
        <end position="1041"/>
    </location>
</feature>
<protein>
    <recommendedName>
        <fullName evidence="19">Neurexin-4</fullName>
    </recommendedName>
</protein>
<dbReference type="VEuPathDB" id="VectorBase:GBRI006779"/>
<evidence type="ECO:0000313" key="17">
    <source>
        <dbReference type="EnsemblMetazoa" id="GBRI006779-PA"/>
    </source>
</evidence>
<evidence type="ECO:0008006" key="19">
    <source>
        <dbReference type="Google" id="ProtNLM"/>
    </source>
</evidence>
<evidence type="ECO:0000256" key="7">
    <source>
        <dbReference type="ARBA" id="ARBA00022949"/>
    </source>
</evidence>
<proteinExistence type="inferred from homology"/>
<feature type="signal peptide" evidence="13">
    <location>
        <begin position="1"/>
        <end position="33"/>
    </location>
</feature>
<evidence type="ECO:0000256" key="10">
    <source>
        <dbReference type="ARBA" id="ARBA00023157"/>
    </source>
</evidence>
<dbReference type="FunFam" id="2.60.120.260:FF:000016">
    <property type="entry name" value="Contactin-associated protein-like 4 isoform 1"/>
    <property type="match status" value="1"/>
</dbReference>
<feature type="chain" id="PRO_5008399982" description="Neurexin-4" evidence="13">
    <location>
        <begin position="34"/>
        <end position="1326"/>
    </location>
</feature>
<keyword evidence="18" id="KW-1185">Reference proteome</keyword>
<keyword evidence="5 12" id="KW-0812">Transmembrane</keyword>
<dbReference type="Pfam" id="PF00754">
    <property type="entry name" value="F5_F8_type_C"/>
    <property type="match status" value="1"/>
</dbReference>
<keyword evidence="10" id="KW-1015">Disulfide bond</keyword>
<feature type="domain" description="Laminin G" evidence="15">
    <location>
        <begin position="838"/>
        <end position="1004"/>
    </location>
</feature>
<keyword evidence="6 13" id="KW-0732">Signal</keyword>
<dbReference type="PROSITE" id="PS50022">
    <property type="entry name" value="FA58C_3"/>
    <property type="match status" value="2"/>
</dbReference>
<dbReference type="InterPro" id="IPR001791">
    <property type="entry name" value="Laminin_G"/>
</dbReference>
<comment type="similarity">
    <text evidence="3">Belongs to the neurexin family.</text>
</comment>
<feature type="domain" description="Laminin G" evidence="15">
    <location>
        <begin position="1045"/>
        <end position="1225"/>
    </location>
</feature>
<dbReference type="InterPro" id="IPR000742">
    <property type="entry name" value="EGF"/>
</dbReference>
<evidence type="ECO:0000259" key="14">
    <source>
        <dbReference type="PROSITE" id="PS50022"/>
    </source>
</evidence>
<feature type="transmembrane region" description="Helical" evidence="12">
    <location>
        <begin position="1260"/>
        <end position="1280"/>
    </location>
</feature>
<evidence type="ECO:0000256" key="12">
    <source>
        <dbReference type="SAM" id="Phobius"/>
    </source>
</evidence>
<feature type="domain" description="F5/8 type C" evidence="14">
    <location>
        <begin position="95"/>
        <end position="244"/>
    </location>
</feature>
<dbReference type="InterPro" id="IPR008979">
    <property type="entry name" value="Galactose-bd-like_sf"/>
</dbReference>
<comment type="caution">
    <text evidence="11">Lacks conserved residue(s) required for the propagation of feature annotation.</text>
</comment>
<dbReference type="InterPro" id="IPR013320">
    <property type="entry name" value="ConA-like_dom_sf"/>
</dbReference>
<dbReference type="PROSITE" id="PS01286">
    <property type="entry name" value="FA58C_2"/>
    <property type="match status" value="1"/>
</dbReference>
<dbReference type="SMART" id="SM00181">
    <property type="entry name" value="EGF"/>
    <property type="match status" value="2"/>
</dbReference>
<dbReference type="SMART" id="SM00282">
    <property type="entry name" value="LamG"/>
    <property type="match status" value="4"/>
</dbReference>
<accession>A0A1A9W560</accession>
<evidence type="ECO:0000259" key="15">
    <source>
        <dbReference type="PROSITE" id="PS50025"/>
    </source>
</evidence>
<reference evidence="17" key="2">
    <citation type="submission" date="2020-05" db="UniProtKB">
        <authorList>
            <consortium name="EnsemblMetazoa"/>
        </authorList>
    </citation>
    <scope>IDENTIFICATION</scope>
    <source>
        <strain evidence="17">IAEA</strain>
    </source>
</reference>
<keyword evidence="7" id="KW-0965">Cell junction</keyword>
<evidence type="ECO:0000256" key="4">
    <source>
        <dbReference type="ARBA" id="ARBA00022536"/>
    </source>
</evidence>
<feature type="domain" description="Laminin G" evidence="15">
    <location>
        <begin position="248"/>
        <end position="428"/>
    </location>
</feature>
<evidence type="ECO:0000256" key="6">
    <source>
        <dbReference type="ARBA" id="ARBA00022729"/>
    </source>
</evidence>
<dbReference type="Gene3D" id="2.60.120.200">
    <property type="match status" value="4"/>
</dbReference>
<dbReference type="CDD" id="cd00054">
    <property type="entry name" value="EGF_CA"/>
    <property type="match status" value="1"/>
</dbReference>